<name>Q9RAN8_MESS7</name>
<evidence type="ECO:0000313" key="1">
    <source>
        <dbReference type="EMBL" id="CAB56293.1"/>
    </source>
</evidence>
<dbReference type="EMBL" id="AJ249353">
    <property type="protein sequence ID" value="CAB56293.1"/>
    <property type="molecule type" value="Genomic_DNA"/>
</dbReference>
<accession>Q9RAN8</accession>
<protein>
    <submittedName>
        <fullName evidence="1">NodB-like protein</fullName>
    </submittedName>
</protein>
<reference evidence="1" key="1">
    <citation type="journal article" date="2000" name="Appl. Environ. Microbiol.">
        <title>The common nodulation genes of astragalus sinicus rhizobia are conserved despite chromosomal diversity.</title>
        <authorList>
            <person name="Zhang X.X."/>
            <person name="Turner S.L."/>
            <person name="Guo X.W."/>
            <person name="Yang H.J."/>
            <person name="Debelle F."/>
            <person name="Yang G.P."/>
            <person name="Denarie J."/>
            <person name="Young J.P.W."/>
            <person name="Li F.D."/>
        </authorList>
    </citation>
    <scope>NUCLEOTIDE SEQUENCE</scope>
    <source>
        <strain evidence="1">7653R</strain>
    </source>
</reference>
<sequence>MKLLNCRCEPGVTGVVAQKIAACMTFDDLPIHFAPRLLAQHWMPATFS</sequence>
<dbReference type="AlphaFoldDB" id="Q9RAN8"/>
<gene>
    <name evidence="1" type="primary">nodB-like</name>
</gene>
<organism evidence="1">
    <name type="scientific">Mesorhizobium sp. (strain 7653R)</name>
    <dbReference type="NCBI Taxonomy" id="103761"/>
    <lineage>
        <taxon>Bacteria</taxon>
        <taxon>Pseudomonadati</taxon>
        <taxon>Pseudomonadota</taxon>
        <taxon>Alphaproteobacteria</taxon>
        <taxon>Hyphomicrobiales</taxon>
        <taxon>Phyllobacteriaceae</taxon>
        <taxon>Mesorhizobium</taxon>
    </lineage>
</organism>
<proteinExistence type="predicted"/>